<evidence type="ECO:0000313" key="2">
    <source>
        <dbReference type="Proteomes" id="UP000650467"/>
    </source>
</evidence>
<proteinExistence type="predicted"/>
<dbReference type="AlphaFoldDB" id="A0A835TE70"/>
<reference evidence="1" key="1">
    <citation type="journal article" date="2020" name="bioRxiv">
        <title>Comparative genomics of Chlamydomonas.</title>
        <authorList>
            <person name="Craig R.J."/>
            <person name="Hasan A.R."/>
            <person name="Ness R.W."/>
            <person name="Keightley P.D."/>
        </authorList>
    </citation>
    <scope>NUCLEOTIDE SEQUENCE</scope>
    <source>
        <strain evidence="1">SAG 7.73</strain>
    </source>
</reference>
<name>A0A835TE70_CHLIN</name>
<gene>
    <name evidence="1" type="ORF">HXX76_005826</name>
</gene>
<protein>
    <submittedName>
        <fullName evidence="1">Uncharacterized protein</fullName>
    </submittedName>
</protein>
<dbReference type="OrthoDB" id="534295at2759"/>
<organism evidence="1 2">
    <name type="scientific">Chlamydomonas incerta</name>
    <dbReference type="NCBI Taxonomy" id="51695"/>
    <lineage>
        <taxon>Eukaryota</taxon>
        <taxon>Viridiplantae</taxon>
        <taxon>Chlorophyta</taxon>
        <taxon>core chlorophytes</taxon>
        <taxon>Chlorophyceae</taxon>
        <taxon>CS clade</taxon>
        <taxon>Chlamydomonadales</taxon>
        <taxon>Chlamydomonadaceae</taxon>
        <taxon>Chlamydomonas</taxon>
    </lineage>
</organism>
<accession>A0A835TE70</accession>
<dbReference type="EMBL" id="JAEHOC010000011">
    <property type="protein sequence ID" value="KAG2437160.1"/>
    <property type="molecule type" value="Genomic_DNA"/>
</dbReference>
<evidence type="ECO:0000313" key="1">
    <source>
        <dbReference type="EMBL" id="KAG2437160.1"/>
    </source>
</evidence>
<keyword evidence="2" id="KW-1185">Reference proteome</keyword>
<sequence>MASLRLNTLCPGIRCKSNAGRRSLGYVATAHRPRTSVQTTAVTAPGKDVTSEVIQRAFTLALTTRLKQWGGIRVDVRSTAWGLLEGKFGGMTVMGDRWRTPLELTAEALTVDIGEMLLDTNKLVWQQTVALKNVPQGSVSFTLSSQDLANFMVHPIMALAAGRAVQGQAFVFDRNSAAVRVDPATGRGVITYTGRWAGDGQRYAVTMCTPAPAKPAGAGAPPQAAAAKAWTPGQVPAADGSVMALTVAAVRLPPGAQRSGTGSFASMASGDEILGGSEEALPVPGGPVGAAVAAASGSAASMDGEGDAGAAVVGEGLRRFFSSLMLNLQGIELRLPALTVQLPPPGSGAAAAAARVPPSGAAVAAASPLPVGTPALLTITMRVAIVQLPPLDMKF</sequence>
<dbReference type="Proteomes" id="UP000650467">
    <property type="component" value="Unassembled WGS sequence"/>
</dbReference>
<comment type="caution">
    <text evidence="1">The sequence shown here is derived from an EMBL/GenBank/DDBJ whole genome shotgun (WGS) entry which is preliminary data.</text>
</comment>